<evidence type="ECO:0000256" key="6">
    <source>
        <dbReference type="ARBA" id="ARBA00022737"/>
    </source>
</evidence>
<evidence type="ECO:0000256" key="10">
    <source>
        <dbReference type="ARBA" id="ARBA00023180"/>
    </source>
</evidence>
<comment type="similarity">
    <text evidence="2">Belongs to the RLP family.</text>
</comment>
<evidence type="ECO:0000256" key="3">
    <source>
        <dbReference type="ARBA" id="ARBA00022475"/>
    </source>
</evidence>
<keyword evidence="8 11" id="KW-0472">Membrane</keyword>
<keyword evidence="7 11" id="KW-1133">Transmembrane helix</keyword>
<proteinExistence type="inferred from homology"/>
<dbReference type="SUPFAM" id="SSF52058">
    <property type="entry name" value="L domain-like"/>
    <property type="match status" value="1"/>
</dbReference>
<accession>A0A2G2VHR6</accession>
<dbReference type="PANTHER" id="PTHR27004">
    <property type="entry name" value="RECEPTOR-LIKE PROTEIN 12 ISOFORM X1"/>
    <property type="match status" value="1"/>
</dbReference>
<feature type="transmembrane region" description="Helical" evidence="11">
    <location>
        <begin position="200"/>
        <end position="218"/>
    </location>
</feature>
<keyword evidence="3" id="KW-1003">Cell membrane</keyword>
<keyword evidence="6" id="KW-0677">Repeat</keyword>
<keyword evidence="5 11" id="KW-0812">Transmembrane</keyword>
<reference evidence="12 13" key="1">
    <citation type="journal article" date="2017" name="Genome Biol.">
        <title>New reference genome sequences of hot pepper reveal the massive evolution of plant disease-resistance genes by retroduplication.</title>
        <authorList>
            <person name="Kim S."/>
            <person name="Park J."/>
            <person name="Yeom S.I."/>
            <person name="Kim Y.M."/>
            <person name="Seo E."/>
            <person name="Kim K.T."/>
            <person name="Kim M.S."/>
            <person name="Lee J.M."/>
            <person name="Cheong K."/>
            <person name="Shin H.S."/>
            <person name="Kim S.B."/>
            <person name="Han K."/>
            <person name="Lee J."/>
            <person name="Park M."/>
            <person name="Lee H.A."/>
            <person name="Lee H.Y."/>
            <person name="Lee Y."/>
            <person name="Oh S."/>
            <person name="Lee J.H."/>
            <person name="Choi E."/>
            <person name="Choi E."/>
            <person name="Lee S.E."/>
            <person name="Jeon J."/>
            <person name="Kim H."/>
            <person name="Choi G."/>
            <person name="Song H."/>
            <person name="Lee J."/>
            <person name="Lee S.C."/>
            <person name="Kwon J.K."/>
            <person name="Lee H.Y."/>
            <person name="Koo N."/>
            <person name="Hong Y."/>
            <person name="Kim R.W."/>
            <person name="Kang W.H."/>
            <person name="Huh J.H."/>
            <person name="Kang B.C."/>
            <person name="Yang T.J."/>
            <person name="Lee Y.H."/>
            <person name="Bennetzen J.L."/>
            <person name="Choi D."/>
        </authorList>
    </citation>
    <scope>NUCLEOTIDE SEQUENCE [LARGE SCALE GENOMIC DNA]</scope>
    <source>
        <strain evidence="13">cv. PBC81</strain>
    </source>
</reference>
<organism evidence="12 13">
    <name type="scientific">Capsicum baccatum</name>
    <name type="common">Peruvian pepper</name>
    <dbReference type="NCBI Taxonomy" id="33114"/>
    <lineage>
        <taxon>Eukaryota</taxon>
        <taxon>Viridiplantae</taxon>
        <taxon>Streptophyta</taxon>
        <taxon>Embryophyta</taxon>
        <taxon>Tracheophyta</taxon>
        <taxon>Spermatophyta</taxon>
        <taxon>Magnoliopsida</taxon>
        <taxon>eudicotyledons</taxon>
        <taxon>Gunneridae</taxon>
        <taxon>Pentapetalae</taxon>
        <taxon>asterids</taxon>
        <taxon>lamiids</taxon>
        <taxon>Solanales</taxon>
        <taxon>Solanaceae</taxon>
        <taxon>Solanoideae</taxon>
        <taxon>Capsiceae</taxon>
        <taxon>Capsicum</taxon>
    </lineage>
</organism>
<evidence type="ECO:0000256" key="1">
    <source>
        <dbReference type="ARBA" id="ARBA00004251"/>
    </source>
</evidence>
<evidence type="ECO:0000256" key="4">
    <source>
        <dbReference type="ARBA" id="ARBA00022614"/>
    </source>
</evidence>
<dbReference type="Pfam" id="PF13855">
    <property type="entry name" value="LRR_8"/>
    <property type="match status" value="1"/>
</dbReference>
<dbReference type="Gene3D" id="3.80.10.10">
    <property type="entry name" value="Ribonuclease Inhibitor"/>
    <property type="match status" value="1"/>
</dbReference>
<evidence type="ECO:0000256" key="11">
    <source>
        <dbReference type="SAM" id="Phobius"/>
    </source>
</evidence>
<keyword evidence="4" id="KW-0433">Leucine-rich repeat</keyword>
<dbReference type="InterPro" id="IPR032675">
    <property type="entry name" value="LRR_dom_sf"/>
</dbReference>
<comment type="subcellular location">
    <subcellularLocation>
        <location evidence="1">Cell membrane</location>
        <topology evidence="1">Single-pass type I membrane protein</topology>
    </subcellularLocation>
</comment>
<keyword evidence="10" id="KW-0325">Glycoprotein</keyword>
<dbReference type="STRING" id="33114.A0A2G2VHR6"/>
<dbReference type="GO" id="GO:0005886">
    <property type="term" value="C:plasma membrane"/>
    <property type="evidence" value="ECO:0007669"/>
    <property type="project" value="UniProtKB-SubCell"/>
</dbReference>
<evidence type="ECO:0000256" key="8">
    <source>
        <dbReference type="ARBA" id="ARBA00023136"/>
    </source>
</evidence>
<feature type="transmembrane region" description="Helical" evidence="11">
    <location>
        <begin position="103"/>
        <end position="131"/>
    </location>
</feature>
<keyword evidence="13" id="KW-1185">Reference proteome</keyword>
<evidence type="ECO:0000256" key="5">
    <source>
        <dbReference type="ARBA" id="ARBA00022692"/>
    </source>
</evidence>
<name>A0A2G2VHR6_CAPBA</name>
<reference evidence="13" key="2">
    <citation type="journal article" date="2017" name="J. Anim. Genet.">
        <title>Multiple reference genome sequences of hot pepper reveal the massive evolution of plant disease resistance genes by retroduplication.</title>
        <authorList>
            <person name="Kim S."/>
            <person name="Park J."/>
            <person name="Yeom S.-I."/>
            <person name="Kim Y.-M."/>
            <person name="Seo E."/>
            <person name="Kim K.-T."/>
            <person name="Kim M.-S."/>
            <person name="Lee J.M."/>
            <person name="Cheong K."/>
            <person name="Shin H.-S."/>
            <person name="Kim S.-B."/>
            <person name="Han K."/>
            <person name="Lee J."/>
            <person name="Park M."/>
            <person name="Lee H.-A."/>
            <person name="Lee H.-Y."/>
            <person name="Lee Y."/>
            <person name="Oh S."/>
            <person name="Lee J.H."/>
            <person name="Choi E."/>
            <person name="Choi E."/>
            <person name="Lee S.E."/>
            <person name="Jeon J."/>
            <person name="Kim H."/>
            <person name="Choi G."/>
            <person name="Song H."/>
            <person name="Lee J."/>
            <person name="Lee S.-C."/>
            <person name="Kwon J.-K."/>
            <person name="Lee H.-Y."/>
            <person name="Koo N."/>
            <person name="Hong Y."/>
            <person name="Kim R.W."/>
            <person name="Kang W.-H."/>
            <person name="Huh J.H."/>
            <person name="Kang B.-C."/>
            <person name="Yang T.-J."/>
            <person name="Lee Y.-H."/>
            <person name="Bennetzen J.L."/>
            <person name="Choi D."/>
        </authorList>
    </citation>
    <scope>NUCLEOTIDE SEQUENCE [LARGE SCALE GENOMIC DNA]</scope>
    <source>
        <strain evidence="13">cv. PBC81</strain>
    </source>
</reference>
<dbReference type="PANTHER" id="PTHR27004:SF428">
    <property type="entry name" value="OS01G0160600 PROTEIN"/>
    <property type="match status" value="1"/>
</dbReference>
<dbReference type="OrthoDB" id="1301438at2759"/>
<sequence length="314" mass="35654">MDLQDNNLEGPIIPQFTGGLQNLSTVKLSNNSLKGAIPSWIFSWPSLSYLDLSHNHFFGQLKDFSLTGEIPSSICNLKSLKVLDLARTNLRKRFRNVWVTSRFWICNTIVFLVISKQLASLTSIAVLNLFLNHLERCIPKRPQFATFENNSYEGNDGLRGFLVSGGCGSNLIPKKNNKTFVPNEEGDSTFQSELCWEVVLIRYGCGLIIGSSIAYVMLSYQKNKLASRIAEELEYIISVRNRKKPRESHLMSCTNLNRDGDSYKNSCLTIFRSCAIIKHMPRSCQHQVSLSHVSCLHVSLWVVMNLVDFLRTFY</sequence>
<evidence type="ECO:0000256" key="2">
    <source>
        <dbReference type="ARBA" id="ARBA00009592"/>
    </source>
</evidence>
<evidence type="ECO:0000256" key="9">
    <source>
        <dbReference type="ARBA" id="ARBA00023170"/>
    </source>
</evidence>
<dbReference type="InterPro" id="IPR001611">
    <property type="entry name" value="Leu-rich_rpt"/>
</dbReference>
<gene>
    <name evidence="12" type="ORF">CQW23_28826</name>
</gene>
<keyword evidence="9" id="KW-0675">Receptor</keyword>
<dbReference type="Proteomes" id="UP000224567">
    <property type="component" value="Unassembled WGS sequence"/>
</dbReference>
<dbReference type="EMBL" id="MLFT02000012">
    <property type="protein sequence ID" value="PHT32489.1"/>
    <property type="molecule type" value="Genomic_DNA"/>
</dbReference>
<protein>
    <submittedName>
        <fullName evidence="12">Uncharacterized protein</fullName>
    </submittedName>
</protein>
<evidence type="ECO:0000313" key="12">
    <source>
        <dbReference type="EMBL" id="PHT32489.1"/>
    </source>
</evidence>
<evidence type="ECO:0000313" key="13">
    <source>
        <dbReference type="Proteomes" id="UP000224567"/>
    </source>
</evidence>
<evidence type="ECO:0000256" key="7">
    <source>
        <dbReference type="ARBA" id="ARBA00022989"/>
    </source>
</evidence>
<dbReference type="AlphaFoldDB" id="A0A2G2VHR6"/>
<comment type="caution">
    <text evidence="12">The sequence shown here is derived from an EMBL/GenBank/DDBJ whole genome shotgun (WGS) entry which is preliminary data.</text>
</comment>